<evidence type="ECO:0000313" key="2">
    <source>
        <dbReference type="Proteomes" id="UP000735302"/>
    </source>
</evidence>
<gene>
    <name evidence="1" type="ORF">PoB_002007400</name>
</gene>
<protein>
    <submittedName>
        <fullName evidence="1">Uncharacterized protein</fullName>
    </submittedName>
</protein>
<proteinExistence type="predicted"/>
<sequence length="129" mass="14379">MADRLILNKVRCPHRPCSNINSRRSSLRNDMVCPKIFQLPVEHGSEPWDRALPEMTDQMLLHASTVSVGPHWRQQFTCPTIHVLKYFLSLVRAHTKSATCRSVGAILCVSQPSLTSVALSDKEKGGAIT</sequence>
<accession>A0AAV3ZDX0</accession>
<organism evidence="1 2">
    <name type="scientific">Plakobranchus ocellatus</name>
    <dbReference type="NCBI Taxonomy" id="259542"/>
    <lineage>
        <taxon>Eukaryota</taxon>
        <taxon>Metazoa</taxon>
        <taxon>Spiralia</taxon>
        <taxon>Lophotrochozoa</taxon>
        <taxon>Mollusca</taxon>
        <taxon>Gastropoda</taxon>
        <taxon>Heterobranchia</taxon>
        <taxon>Euthyneura</taxon>
        <taxon>Panpulmonata</taxon>
        <taxon>Sacoglossa</taxon>
        <taxon>Placobranchoidea</taxon>
        <taxon>Plakobranchidae</taxon>
        <taxon>Plakobranchus</taxon>
    </lineage>
</organism>
<dbReference type="EMBL" id="BLXT01002362">
    <property type="protein sequence ID" value="GFN93568.1"/>
    <property type="molecule type" value="Genomic_DNA"/>
</dbReference>
<keyword evidence="2" id="KW-1185">Reference proteome</keyword>
<dbReference type="Proteomes" id="UP000735302">
    <property type="component" value="Unassembled WGS sequence"/>
</dbReference>
<reference evidence="1 2" key="1">
    <citation type="journal article" date="2021" name="Elife">
        <title>Chloroplast acquisition without the gene transfer in kleptoplastic sea slugs, Plakobranchus ocellatus.</title>
        <authorList>
            <person name="Maeda T."/>
            <person name="Takahashi S."/>
            <person name="Yoshida T."/>
            <person name="Shimamura S."/>
            <person name="Takaki Y."/>
            <person name="Nagai Y."/>
            <person name="Toyoda A."/>
            <person name="Suzuki Y."/>
            <person name="Arimoto A."/>
            <person name="Ishii H."/>
            <person name="Satoh N."/>
            <person name="Nishiyama T."/>
            <person name="Hasebe M."/>
            <person name="Maruyama T."/>
            <person name="Minagawa J."/>
            <person name="Obokata J."/>
            <person name="Shigenobu S."/>
        </authorList>
    </citation>
    <scope>NUCLEOTIDE SEQUENCE [LARGE SCALE GENOMIC DNA]</scope>
</reference>
<dbReference type="AlphaFoldDB" id="A0AAV3ZDX0"/>
<evidence type="ECO:0000313" key="1">
    <source>
        <dbReference type="EMBL" id="GFN93568.1"/>
    </source>
</evidence>
<comment type="caution">
    <text evidence="1">The sequence shown here is derived from an EMBL/GenBank/DDBJ whole genome shotgun (WGS) entry which is preliminary data.</text>
</comment>
<name>A0AAV3ZDX0_9GAST</name>